<dbReference type="AlphaFoldDB" id="A0AAU8JNK1"/>
<feature type="coiled-coil region" evidence="1">
    <location>
        <begin position="114"/>
        <end position="198"/>
    </location>
</feature>
<dbReference type="EMBL" id="CP159837">
    <property type="protein sequence ID" value="XCM39965.1"/>
    <property type="molecule type" value="Genomic_DNA"/>
</dbReference>
<feature type="coiled-coil region" evidence="1">
    <location>
        <begin position="302"/>
        <end position="329"/>
    </location>
</feature>
<sequence>MTSLYQFEAISLPFQLVQEAIALCAAVFPPESLGEIATTDEESINAWAIALMQTLQDELTLVEHWQPQLAALPLPSALKEKIRDVASATLRDRTTQLQQIHQQHSEILQSTASLFAAEAQLRQDAQALQQLKKKAKLLKAIKTELQTTDLNALREQISRETEAIAPQRQELETLKQQKTQLETELTSLEQQRATCHSQINYLQQKQQNLETATRECGNQLISLTAAEQQRLSQELNIVLADLSSQQQEYQQIQQQLATAIAESNRYQQETEKLREYLRQHYQSNQEICKNLPVNQPKIDSMVKIIEQNLAQLDQELAQALQQQELSQQKTIFIFN</sequence>
<evidence type="ECO:0008006" key="3">
    <source>
        <dbReference type="Google" id="ProtNLM"/>
    </source>
</evidence>
<name>A0AAU8JNK1_9CYAN</name>
<accession>A0AAU8JNK1</accession>
<evidence type="ECO:0000256" key="1">
    <source>
        <dbReference type="SAM" id="Coils"/>
    </source>
</evidence>
<feature type="coiled-coil region" evidence="1">
    <location>
        <begin position="235"/>
        <end position="269"/>
    </location>
</feature>
<keyword evidence="1" id="KW-0175">Coiled coil</keyword>
<gene>
    <name evidence="2" type="ORF">ABWT76_002935</name>
</gene>
<reference evidence="2" key="1">
    <citation type="submission" date="2024-07" db="EMBL/GenBank/DDBJ databases">
        <authorList>
            <person name="Kim Y.J."/>
            <person name="Jeong J.Y."/>
        </authorList>
    </citation>
    <scope>NUCLEOTIDE SEQUENCE</scope>
    <source>
        <strain evidence="2">GIHE-MW2</strain>
    </source>
</reference>
<dbReference type="RefSeq" id="WP_354636335.1">
    <property type="nucleotide sequence ID" value="NZ_CP159837.1"/>
</dbReference>
<organism evidence="2">
    <name type="scientific">Planktothricoides raciborskii GIHE-MW2</name>
    <dbReference type="NCBI Taxonomy" id="2792601"/>
    <lineage>
        <taxon>Bacteria</taxon>
        <taxon>Bacillati</taxon>
        <taxon>Cyanobacteriota</taxon>
        <taxon>Cyanophyceae</taxon>
        <taxon>Oscillatoriophycideae</taxon>
        <taxon>Oscillatoriales</taxon>
        <taxon>Oscillatoriaceae</taxon>
        <taxon>Planktothricoides</taxon>
    </lineage>
</organism>
<proteinExistence type="predicted"/>
<protein>
    <recommendedName>
        <fullName evidence="3">Chromosome partition protein Smc</fullName>
    </recommendedName>
</protein>
<evidence type="ECO:0000313" key="2">
    <source>
        <dbReference type="EMBL" id="XCM39965.1"/>
    </source>
</evidence>